<organism evidence="3 4">
    <name type="scientific">Pararge aegeria aegeria</name>
    <dbReference type="NCBI Taxonomy" id="348720"/>
    <lineage>
        <taxon>Eukaryota</taxon>
        <taxon>Metazoa</taxon>
        <taxon>Ecdysozoa</taxon>
        <taxon>Arthropoda</taxon>
        <taxon>Hexapoda</taxon>
        <taxon>Insecta</taxon>
        <taxon>Pterygota</taxon>
        <taxon>Neoptera</taxon>
        <taxon>Endopterygota</taxon>
        <taxon>Lepidoptera</taxon>
        <taxon>Glossata</taxon>
        <taxon>Ditrysia</taxon>
        <taxon>Papilionoidea</taxon>
        <taxon>Nymphalidae</taxon>
        <taxon>Satyrinae</taxon>
        <taxon>Satyrini</taxon>
        <taxon>Parargina</taxon>
        <taxon>Pararge</taxon>
    </lineage>
</organism>
<keyword evidence="2" id="KW-0812">Transmembrane</keyword>
<dbReference type="EMBL" id="CAKXAJ010025054">
    <property type="protein sequence ID" value="CAH2234341.1"/>
    <property type="molecule type" value="Genomic_DNA"/>
</dbReference>
<dbReference type="OrthoDB" id="687730at2759"/>
<keyword evidence="2" id="KW-0472">Membrane</keyword>
<evidence type="ECO:0000313" key="4">
    <source>
        <dbReference type="Proteomes" id="UP000838756"/>
    </source>
</evidence>
<proteinExistence type="predicted"/>
<feature type="transmembrane region" description="Helical" evidence="2">
    <location>
        <begin position="574"/>
        <end position="594"/>
    </location>
</feature>
<protein>
    <submittedName>
        <fullName evidence="3">Jg12182 protein</fullName>
    </submittedName>
</protein>
<evidence type="ECO:0000256" key="1">
    <source>
        <dbReference type="SAM" id="MobiDB-lite"/>
    </source>
</evidence>
<evidence type="ECO:0000256" key="2">
    <source>
        <dbReference type="SAM" id="Phobius"/>
    </source>
</evidence>
<dbReference type="Proteomes" id="UP000838756">
    <property type="component" value="Unassembled WGS sequence"/>
</dbReference>
<feature type="region of interest" description="Disordered" evidence="1">
    <location>
        <begin position="305"/>
        <end position="374"/>
    </location>
</feature>
<keyword evidence="2" id="KW-1133">Transmembrane helix</keyword>
<sequence length="598" mass="67231">MIVNGKERTTTEFLGGFFSVENTFPPVVALLKLFHPDGNEAKLSFNPTMTTPLHLKELYQLNNFVQEAVQREASLETRLRTLRECVERTRADAAASWEMFVGEQRLLMRVHTLEAMLAAGKHPDHYSVAQLLNDKRNYQEVAQDSLRTAHEQRLALEESLERRSRESASLNQQNYTLRQAATNALQELQKLAARCDRKMCAARLAIAAAEEREQALRKHLPLAYSVQNGEAKMLVVSTDSNKLQEAKRGGSLEDAIRALPDYIKLLLPQNLLNKVGIKTISAEGKSAKEFELILKKNNIYNSEEKQQVEEGVVSGSEEKTEEDLCTDDEKNSRLNHDGGHEMESLSPLDGDLCPDNNANSTYTEGDFKEDSPEQLSRTAVAGEANLAEIQRLASSAADMQAELAFRPTRADIDDLTAVVGKLRAEVLARDQQIQRFQAAMEQKSTADKAIETNDLDTEQDENIDAKQISAEIDEMFRLDYDDEEEETDSVATEINKDDSDKDIEQTPNTESFVSEYVRLQDDVRLQVTMQNGSLHALEEELVRAKERWAEVCAERARLAAQLATLKSKPLRLDLTHVVALAVPVLFACLYYLLLPYIS</sequence>
<gene>
    <name evidence="3" type="primary">jg12182</name>
    <name evidence="3" type="ORF">PAEG_LOCUS12182</name>
</gene>
<dbReference type="AlphaFoldDB" id="A0A8S4RBZ8"/>
<name>A0A8S4RBZ8_9NEOP</name>
<reference evidence="3" key="1">
    <citation type="submission" date="2022-03" db="EMBL/GenBank/DDBJ databases">
        <authorList>
            <person name="Lindestad O."/>
        </authorList>
    </citation>
    <scope>NUCLEOTIDE SEQUENCE</scope>
</reference>
<comment type="caution">
    <text evidence="3">The sequence shown here is derived from an EMBL/GenBank/DDBJ whole genome shotgun (WGS) entry which is preliminary data.</text>
</comment>
<evidence type="ECO:0000313" key="3">
    <source>
        <dbReference type="EMBL" id="CAH2234341.1"/>
    </source>
</evidence>
<accession>A0A8S4RBZ8</accession>
<feature type="compositionally biased region" description="Basic and acidic residues" evidence="1">
    <location>
        <begin position="327"/>
        <end position="343"/>
    </location>
</feature>
<keyword evidence="4" id="KW-1185">Reference proteome</keyword>